<keyword evidence="3" id="KW-1003">Cell membrane</keyword>
<feature type="transmembrane region" description="Helical" evidence="7">
    <location>
        <begin position="387"/>
        <end position="405"/>
    </location>
</feature>
<dbReference type="STRING" id="1423807.FD16_GL002021"/>
<evidence type="ECO:0000313" key="9">
    <source>
        <dbReference type="EMBL" id="KRM12842.1"/>
    </source>
</evidence>
<dbReference type="GO" id="GO:0022857">
    <property type="term" value="F:transmembrane transporter activity"/>
    <property type="evidence" value="ECO:0007669"/>
    <property type="project" value="InterPro"/>
</dbReference>
<reference evidence="9 10" key="1">
    <citation type="journal article" date="2015" name="Genome Announc.">
        <title>Expanding the biotechnology potential of lactobacilli through comparative genomics of 213 strains and associated genera.</title>
        <authorList>
            <person name="Sun Z."/>
            <person name="Harris H.M."/>
            <person name="McCann A."/>
            <person name="Guo C."/>
            <person name="Argimon S."/>
            <person name="Zhang W."/>
            <person name="Yang X."/>
            <person name="Jeffery I.B."/>
            <person name="Cooney J.C."/>
            <person name="Kagawa T.F."/>
            <person name="Liu W."/>
            <person name="Song Y."/>
            <person name="Salvetti E."/>
            <person name="Wrobel A."/>
            <person name="Rasinkangas P."/>
            <person name="Parkhill J."/>
            <person name="Rea M.C."/>
            <person name="O'Sullivan O."/>
            <person name="Ritari J."/>
            <person name="Douillard F.P."/>
            <person name="Paul Ross R."/>
            <person name="Yang R."/>
            <person name="Briner A.E."/>
            <person name="Felis G.E."/>
            <person name="de Vos W.M."/>
            <person name="Barrangou R."/>
            <person name="Klaenhammer T.R."/>
            <person name="Caufield P.W."/>
            <person name="Cui Y."/>
            <person name="Zhang H."/>
            <person name="O'Toole P.W."/>
        </authorList>
    </citation>
    <scope>NUCLEOTIDE SEQUENCE [LARGE SCALE GENOMIC DNA]</scope>
    <source>
        <strain evidence="9 10">DSM 5007</strain>
    </source>
</reference>
<evidence type="ECO:0000256" key="2">
    <source>
        <dbReference type="ARBA" id="ARBA00022448"/>
    </source>
</evidence>
<dbReference type="Proteomes" id="UP000051820">
    <property type="component" value="Unassembled WGS sequence"/>
</dbReference>
<dbReference type="PRINTS" id="PR01036">
    <property type="entry name" value="TCRTETB"/>
</dbReference>
<feature type="transmembrane region" description="Helical" evidence="7">
    <location>
        <begin position="316"/>
        <end position="336"/>
    </location>
</feature>
<feature type="transmembrane region" description="Helical" evidence="7">
    <location>
        <begin position="33"/>
        <end position="53"/>
    </location>
</feature>
<feature type="transmembrane region" description="Helical" evidence="7">
    <location>
        <begin position="152"/>
        <end position="173"/>
    </location>
</feature>
<dbReference type="GO" id="GO:0005886">
    <property type="term" value="C:plasma membrane"/>
    <property type="evidence" value="ECO:0007669"/>
    <property type="project" value="UniProtKB-SubCell"/>
</dbReference>
<evidence type="ECO:0000256" key="7">
    <source>
        <dbReference type="SAM" id="Phobius"/>
    </source>
</evidence>
<feature type="transmembrane region" description="Helical" evidence="7">
    <location>
        <begin position="185"/>
        <end position="204"/>
    </location>
</feature>
<feature type="transmembrane region" description="Helical" evidence="7">
    <location>
        <begin position="284"/>
        <end position="309"/>
    </location>
</feature>
<evidence type="ECO:0000256" key="5">
    <source>
        <dbReference type="ARBA" id="ARBA00022989"/>
    </source>
</evidence>
<feature type="transmembrane region" description="Helical" evidence="7">
    <location>
        <begin position="438"/>
        <end position="463"/>
    </location>
</feature>
<evidence type="ECO:0000256" key="3">
    <source>
        <dbReference type="ARBA" id="ARBA00022475"/>
    </source>
</evidence>
<dbReference type="AlphaFoldDB" id="A0A0R1W5D9"/>
<sequence>MMAVFIATFMTSVEVTIVTTALPSIISELHGISYQSWIMSAYLLTTAVTTPVYGKMADSSGRKRVFLWGVFAFTLGSFMSGMSPNIYVLIVSRAIQGIGAGAVMPLTFTIIADYYSFQDRARVMAYNNTAWGLSALIGPLLGGFLVDQLSWHWVFFVNVPLGIIVLVLSWIGYHESPVERKRVKFDWVGISLLSLTLVSLLLAVQSLDSAPVIALGLLILTTISLVALIKVEKRPNISPLISPEMFENPSFGVQIITAAVLSGVLIAYQVYFPMWLQSIYRLHATVAGLVVSSSSIMWLLASFFVGTVIAKFVPKYVSIFVCVILLIVYSVLVFAGLNFPSWAFYIIAMFNGGCIGAVISMNTILSQRFVDQSLIASATSLLTLGRTLGQTIMTAVFGAVLNLVISAQRGAIKMSEINNAISANGNASGIKKVAIDTIILHGMHSIFAVVVVLLIIVLITNIFDPNKKIVR</sequence>
<dbReference type="FunFam" id="1.20.1720.10:FF:000004">
    <property type="entry name" value="EmrB/QacA family drug resistance transporter"/>
    <property type="match status" value="1"/>
</dbReference>
<accession>A0A0R1W5D9</accession>
<dbReference type="InterPro" id="IPR011701">
    <property type="entry name" value="MFS"/>
</dbReference>
<evidence type="ECO:0000259" key="8">
    <source>
        <dbReference type="PROSITE" id="PS50850"/>
    </source>
</evidence>
<keyword evidence="10" id="KW-1185">Reference proteome</keyword>
<proteinExistence type="predicted"/>
<evidence type="ECO:0000256" key="6">
    <source>
        <dbReference type="ARBA" id="ARBA00023136"/>
    </source>
</evidence>
<evidence type="ECO:0000313" key="10">
    <source>
        <dbReference type="Proteomes" id="UP000051820"/>
    </source>
</evidence>
<dbReference type="Pfam" id="PF07690">
    <property type="entry name" value="MFS_1"/>
    <property type="match status" value="1"/>
</dbReference>
<feature type="domain" description="Major facilitator superfamily (MFS) profile" evidence="8">
    <location>
        <begin position="1"/>
        <end position="468"/>
    </location>
</feature>
<feature type="transmembrane region" description="Helical" evidence="7">
    <location>
        <begin position="210"/>
        <end position="231"/>
    </location>
</feature>
<keyword evidence="2" id="KW-0813">Transport</keyword>
<dbReference type="RefSeq" id="WP_010621894.1">
    <property type="nucleotide sequence ID" value="NZ_AZGF01000005.1"/>
</dbReference>
<dbReference type="eggNOG" id="COG2814">
    <property type="taxonomic scope" value="Bacteria"/>
</dbReference>
<protein>
    <submittedName>
        <fullName evidence="9">Major facilitator superfamily protein</fullName>
    </submittedName>
</protein>
<feature type="transmembrane region" description="Helical" evidence="7">
    <location>
        <begin position="251"/>
        <end position="272"/>
    </location>
</feature>
<evidence type="ECO:0000256" key="4">
    <source>
        <dbReference type="ARBA" id="ARBA00022692"/>
    </source>
</evidence>
<dbReference type="PROSITE" id="PS50850">
    <property type="entry name" value="MFS"/>
    <property type="match status" value="1"/>
</dbReference>
<dbReference type="PATRIC" id="fig|1423807.3.peg.2073"/>
<keyword evidence="5 7" id="KW-1133">Transmembrane helix</keyword>
<feature type="transmembrane region" description="Helical" evidence="7">
    <location>
        <begin position="342"/>
        <end position="366"/>
    </location>
</feature>
<evidence type="ECO:0000256" key="1">
    <source>
        <dbReference type="ARBA" id="ARBA00004651"/>
    </source>
</evidence>
<comment type="caution">
    <text evidence="9">The sequence shown here is derived from an EMBL/GenBank/DDBJ whole genome shotgun (WGS) entry which is preliminary data.</text>
</comment>
<keyword evidence="6 7" id="KW-0472">Membrane</keyword>
<dbReference type="Gene3D" id="1.20.1720.10">
    <property type="entry name" value="Multidrug resistance protein D"/>
    <property type="match status" value="1"/>
</dbReference>
<dbReference type="OrthoDB" id="9816041at2"/>
<feature type="transmembrane region" description="Helical" evidence="7">
    <location>
        <begin position="65"/>
        <end position="88"/>
    </location>
</feature>
<organism evidence="9 10">
    <name type="scientific">Paucilactobacillus suebicus DSM 5007 = KCTC 3549</name>
    <dbReference type="NCBI Taxonomy" id="1423807"/>
    <lineage>
        <taxon>Bacteria</taxon>
        <taxon>Bacillati</taxon>
        <taxon>Bacillota</taxon>
        <taxon>Bacilli</taxon>
        <taxon>Lactobacillales</taxon>
        <taxon>Lactobacillaceae</taxon>
        <taxon>Paucilactobacillus</taxon>
    </lineage>
</organism>
<name>A0A0R1W5D9_9LACO</name>
<gene>
    <name evidence="9" type="ORF">FD16_GL002021</name>
</gene>
<feature type="transmembrane region" description="Helical" evidence="7">
    <location>
        <begin position="94"/>
        <end position="117"/>
    </location>
</feature>
<dbReference type="Gene3D" id="1.20.1250.20">
    <property type="entry name" value="MFS general substrate transporter like domains"/>
    <property type="match status" value="1"/>
</dbReference>
<dbReference type="PANTHER" id="PTHR23501">
    <property type="entry name" value="MAJOR FACILITATOR SUPERFAMILY"/>
    <property type="match status" value="1"/>
</dbReference>
<dbReference type="SUPFAM" id="SSF103473">
    <property type="entry name" value="MFS general substrate transporter"/>
    <property type="match status" value="1"/>
</dbReference>
<keyword evidence="4 7" id="KW-0812">Transmembrane</keyword>
<comment type="subcellular location">
    <subcellularLocation>
        <location evidence="1">Cell membrane</location>
        <topology evidence="1">Multi-pass membrane protein</topology>
    </subcellularLocation>
</comment>
<dbReference type="EMBL" id="AZGF01000005">
    <property type="protein sequence ID" value="KRM12842.1"/>
    <property type="molecule type" value="Genomic_DNA"/>
</dbReference>
<dbReference type="InterPro" id="IPR020846">
    <property type="entry name" value="MFS_dom"/>
</dbReference>
<dbReference type="PANTHER" id="PTHR23501:SF191">
    <property type="entry name" value="VACUOLAR BASIC AMINO ACID TRANSPORTER 4"/>
    <property type="match status" value="1"/>
</dbReference>
<feature type="transmembrane region" description="Helical" evidence="7">
    <location>
        <begin position="129"/>
        <end position="146"/>
    </location>
</feature>
<dbReference type="InterPro" id="IPR036259">
    <property type="entry name" value="MFS_trans_sf"/>
</dbReference>